<gene>
    <name evidence="2" type="ORF">L596_006162</name>
</gene>
<dbReference type="OrthoDB" id="5964337at2759"/>
<comment type="caution">
    <text evidence="2">The sequence shown here is derived from an EMBL/GenBank/DDBJ whole genome shotgun (WGS) entry which is preliminary data.</text>
</comment>
<name>A0A4U8V198_STECR</name>
<organism evidence="2">
    <name type="scientific">Steinernema carpocapsae</name>
    <name type="common">Entomopathogenic nematode</name>
    <dbReference type="NCBI Taxonomy" id="34508"/>
    <lineage>
        <taxon>Eukaryota</taxon>
        <taxon>Metazoa</taxon>
        <taxon>Ecdysozoa</taxon>
        <taxon>Nematoda</taxon>
        <taxon>Chromadorea</taxon>
        <taxon>Rhabditida</taxon>
        <taxon>Tylenchina</taxon>
        <taxon>Panagrolaimomorpha</taxon>
        <taxon>Strongyloidoidea</taxon>
        <taxon>Steinernematidae</taxon>
        <taxon>Steinernema</taxon>
    </lineage>
</organism>
<proteinExistence type="predicted"/>
<sequence>MRQTSSVDGKLRYAWIAWLFYSLLLVGKIATCFRLFHHEIPASPWTTTTNFLMITYSDSVSRSACSSSFSCSRPTTTLLPTVTVRPTSATWQLLSRLISLTLSASSIFCGNLLRTTGNFRCGSTSLSSLWPAPTLSSRHSPCCVCDSTSFRASSSSARKSGLSSTFFLLMDPSSVSASTYTLS</sequence>
<dbReference type="AlphaFoldDB" id="A0A4U8V198"/>
<reference evidence="2" key="2">
    <citation type="journal article" date="2015" name="Genome Biol.">
        <title>Comparative genomics of Steinernema reveals deeply conserved gene regulatory networks.</title>
        <authorList>
            <person name="Dillman A.R."/>
            <person name="Macchietto M."/>
            <person name="Porter C.F."/>
            <person name="Rogers A."/>
            <person name="Williams B."/>
            <person name="Antoshechkin I."/>
            <person name="Lee M.M."/>
            <person name="Goodwin Z."/>
            <person name="Lu X."/>
            <person name="Lewis E.E."/>
            <person name="Goodrich-Blair H."/>
            <person name="Stock S.P."/>
            <person name="Adams B.J."/>
            <person name="Sternberg P.W."/>
            <person name="Mortazavi A."/>
        </authorList>
    </citation>
    <scope>NUCLEOTIDE SEQUENCE [LARGE SCALE GENOMIC DNA]</scope>
    <source>
        <strain evidence="2">ALL</strain>
    </source>
</reference>
<protein>
    <submittedName>
        <fullName evidence="2">Uncharacterized protein</fullName>
    </submittedName>
</protein>
<reference evidence="2" key="1">
    <citation type="submission" date="2013-11" db="EMBL/GenBank/DDBJ databases">
        <authorList>
            <person name="Sternberg P."/>
            <person name="Dillman A."/>
            <person name="Macchietto M."/>
        </authorList>
    </citation>
    <scope>NUCLEOTIDE SEQUENCE</scope>
    <source>
        <strain evidence="2">ALL</strain>
    </source>
</reference>
<evidence type="ECO:0000313" key="2">
    <source>
        <dbReference type="EMBL" id="TMS39676.1"/>
    </source>
</evidence>
<reference evidence="2" key="3">
    <citation type="journal article" date="2019" name="G3 (Bethesda)">
        <title>Hybrid Assembly of the Genome of the Entomopathogenic Nematode Steinernema carpocapsae Identifies the X-Chromosome.</title>
        <authorList>
            <person name="Serra L."/>
            <person name="Macchietto M."/>
            <person name="Macias-Munoz A."/>
            <person name="McGill C.J."/>
            <person name="Rodriguez I.M."/>
            <person name="Rodriguez B."/>
            <person name="Murad R."/>
            <person name="Mortazavi A."/>
        </authorList>
    </citation>
    <scope>NUCLEOTIDE SEQUENCE [LARGE SCALE GENOMIC DNA]</scope>
    <source>
        <strain evidence="2">ALL</strain>
    </source>
</reference>
<evidence type="ECO:0000256" key="1">
    <source>
        <dbReference type="SAM" id="Phobius"/>
    </source>
</evidence>
<feature type="transmembrane region" description="Helical" evidence="1">
    <location>
        <begin position="12"/>
        <end position="36"/>
    </location>
</feature>
<keyword evidence="1" id="KW-1133">Transmembrane helix</keyword>
<keyword evidence="1" id="KW-0472">Membrane</keyword>
<dbReference type="EMBL" id="AZBU02000001">
    <property type="protein sequence ID" value="TMS39676.1"/>
    <property type="molecule type" value="Genomic_DNA"/>
</dbReference>
<keyword evidence="1" id="KW-0812">Transmembrane</keyword>
<accession>A0A4U8V198</accession>